<proteinExistence type="predicted"/>
<dbReference type="PROSITE" id="PS51257">
    <property type="entry name" value="PROKAR_LIPOPROTEIN"/>
    <property type="match status" value="1"/>
</dbReference>
<sequence length="432" mass="51801">MNKNKIRNFLKSKIFFTLPSSLLLTTVSCSYNEVELKSFNKYISTIKKIENENVLINNETNKLLENLSVKEINTNELIHLNFKKYLFIEELLKETDLNNEKQKKLIFNSFKFINNVINEFEEKKDNDTLLNKYNDSILKIISFKNELLKSDIIFSKYLGEILNEFIYEITFKVDIYISKTFMEYIIKIINILDKKINDLLRISEDEKNKFLKIDIYEKESNEYQEAYKNLSKIIFLNNYYIFEEIKNFNNYLKIVKEDNEKFYSNSPQKESREEYIKNNTIKNGLRIKINSLITNELIDNLKENDNENITNEELIKFINETQNKIRKYYKYEILDYKNKYNSFNKLVQFIYKIGPKDKKDTKYVNSVFIGWNSNFEASLNLFNIWKLNINNNYKISNKENFKEDIPLPDRVNGKNIFEIAYNALLKNGGYHE</sequence>
<accession>A0A449B4E5</accession>
<organism evidence="1 2">
    <name type="scientific">Mycoplasmopsis maculosa</name>
    <dbReference type="NCBI Taxonomy" id="114885"/>
    <lineage>
        <taxon>Bacteria</taxon>
        <taxon>Bacillati</taxon>
        <taxon>Mycoplasmatota</taxon>
        <taxon>Mycoplasmoidales</taxon>
        <taxon>Metamycoplasmataceae</taxon>
        <taxon>Mycoplasmopsis</taxon>
    </lineage>
</organism>
<reference evidence="1 2" key="1">
    <citation type="submission" date="2019-01" db="EMBL/GenBank/DDBJ databases">
        <authorList>
            <consortium name="Pathogen Informatics"/>
        </authorList>
    </citation>
    <scope>NUCLEOTIDE SEQUENCE [LARGE SCALE GENOMIC DNA]</scope>
    <source>
        <strain evidence="1 2">NCTC10168</strain>
    </source>
</reference>
<dbReference type="RefSeq" id="WP_129646611.1">
    <property type="nucleotide sequence ID" value="NZ_LR215037.1"/>
</dbReference>
<gene>
    <name evidence="1" type="ORF">NCTC10168_00403</name>
</gene>
<dbReference type="EMBL" id="LR215037">
    <property type="protein sequence ID" value="VEU75481.1"/>
    <property type="molecule type" value="Genomic_DNA"/>
</dbReference>
<evidence type="ECO:0000313" key="1">
    <source>
        <dbReference type="EMBL" id="VEU75481.1"/>
    </source>
</evidence>
<keyword evidence="2" id="KW-1185">Reference proteome</keyword>
<evidence type="ECO:0008006" key="3">
    <source>
        <dbReference type="Google" id="ProtNLM"/>
    </source>
</evidence>
<dbReference type="Proteomes" id="UP000290243">
    <property type="component" value="Chromosome"/>
</dbReference>
<dbReference type="KEGG" id="mmau:NCTC10168_00403"/>
<name>A0A449B4E5_9BACT</name>
<protein>
    <recommendedName>
        <fullName evidence="3">Lipoprotein</fullName>
    </recommendedName>
</protein>
<dbReference type="AlphaFoldDB" id="A0A449B4E5"/>
<evidence type="ECO:0000313" key="2">
    <source>
        <dbReference type="Proteomes" id="UP000290243"/>
    </source>
</evidence>